<dbReference type="InterPro" id="IPR028946">
    <property type="entry name" value="Ntox44"/>
</dbReference>
<dbReference type="AlphaFoldDB" id="A0A964UVI6"/>
<feature type="domain" description="Bacterial toxin 44" evidence="1">
    <location>
        <begin position="37"/>
        <end position="108"/>
    </location>
</feature>
<name>A0A964UVI6_9ACTN</name>
<dbReference type="OrthoDB" id="3543532at2"/>
<protein>
    <recommendedName>
        <fullName evidence="1">Bacterial toxin 44 domain-containing protein</fullName>
    </recommendedName>
</protein>
<dbReference type="Pfam" id="PF15607">
    <property type="entry name" value="Ntox44"/>
    <property type="match status" value="1"/>
</dbReference>
<proteinExistence type="predicted"/>
<reference evidence="2" key="1">
    <citation type="submission" date="2020-01" db="EMBL/GenBank/DDBJ databases">
        <title>Whole-genome analyses of novel actinobacteria.</title>
        <authorList>
            <person name="Sahin N."/>
        </authorList>
    </citation>
    <scope>NUCLEOTIDE SEQUENCE</scope>
    <source>
        <strain evidence="2">YC537</strain>
    </source>
</reference>
<comment type="caution">
    <text evidence="2">The sequence shown here is derived from an EMBL/GenBank/DDBJ whole genome shotgun (WGS) entry which is preliminary data.</text>
</comment>
<dbReference type="Proteomes" id="UP000598297">
    <property type="component" value="Unassembled WGS sequence"/>
</dbReference>
<dbReference type="EMBL" id="JAAAHS010000157">
    <property type="protein sequence ID" value="NBE53672.1"/>
    <property type="molecule type" value="Genomic_DNA"/>
</dbReference>
<keyword evidence="3" id="KW-1185">Reference proteome</keyword>
<accession>A0A964UVI6</accession>
<evidence type="ECO:0000313" key="3">
    <source>
        <dbReference type="Proteomes" id="UP000598297"/>
    </source>
</evidence>
<sequence length="182" mass="20062">MKNNIHSTEVDDIRELLADAVGIPPNPLALGEALVIWKRMVEGGAEWDHKPKLEERYGLDSEIDRYFKIPGDSAGRAVYYDMWSNIHYGYVGAAAGFSLKLLQFGAVVAPGAGTNDKADELYVDAGYNLWHSDKGGEGLPYTEFEDAVGRLIGALQKAKDEGEDITQLRPWQYSAEALEKGN</sequence>
<evidence type="ECO:0000313" key="2">
    <source>
        <dbReference type="EMBL" id="NBE53672.1"/>
    </source>
</evidence>
<evidence type="ECO:0000259" key="1">
    <source>
        <dbReference type="Pfam" id="PF15607"/>
    </source>
</evidence>
<organism evidence="2 3">
    <name type="scientific">Streptomyces boluensis</name>
    <dbReference type="NCBI Taxonomy" id="1775135"/>
    <lineage>
        <taxon>Bacteria</taxon>
        <taxon>Bacillati</taxon>
        <taxon>Actinomycetota</taxon>
        <taxon>Actinomycetes</taxon>
        <taxon>Kitasatosporales</taxon>
        <taxon>Streptomycetaceae</taxon>
        <taxon>Streptomyces</taxon>
    </lineage>
</organism>
<gene>
    <name evidence="2" type="ORF">GUY60_20060</name>
</gene>